<dbReference type="Proteomes" id="UP000018144">
    <property type="component" value="Unassembled WGS sequence"/>
</dbReference>
<evidence type="ECO:0000313" key="3">
    <source>
        <dbReference type="Proteomes" id="UP000018144"/>
    </source>
</evidence>
<keyword evidence="3" id="KW-1185">Reference proteome</keyword>
<dbReference type="EMBL" id="HF935795">
    <property type="protein sequence ID" value="CCX32268.1"/>
    <property type="molecule type" value="Genomic_DNA"/>
</dbReference>
<dbReference type="PANTHER" id="PTHR10622">
    <property type="entry name" value="HET DOMAIN-CONTAINING PROTEIN"/>
    <property type="match status" value="1"/>
</dbReference>
<protein>
    <submittedName>
        <fullName evidence="2">Similar to Vegetative incompatibility protein HET-E-1 acc. no. Q00808</fullName>
    </submittedName>
</protein>
<dbReference type="AlphaFoldDB" id="U4LJZ3"/>
<gene>
    <name evidence="2" type="ORF">PCON_12888</name>
</gene>
<dbReference type="PANTHER" id="PTHR10622:SF10">
    <property type="entry name" value="HET DOMAIN-CONTAINING PROTEIN"/>
    <property type="match status" value="1"/>
</dbReference>
<reference evidence="2 3" key="1">
    <citation type="journal article" date="2013" name="PLoS Genet.">
        <title>The genome and development-dependent transcriptomes of Pyronema confluens: a window into fungal evolution.</title>
        <authorList>
            <person name="Traeger S."/>
            <person name="Altegoer F."/>
            <person name="Freitag M."/>
            <person name="Gabaldon T."/>
            <person name="Kempken F."/>
            <person name="Kumar A."/>
            <person name="Marcet-Houben M."/>
            <person name="Poggeler S."/>
            <person name="Stajich J.E."/>
            <person name="Nowrousian M."/>
        </authorList>
    </citation>
    <scope>NUCLEOTIDE SEQUENCE [LARGE SCALE GENOMIC DNA]</scope>
    <source>
        <strain evidence="3">CBS 100304</strain>
        <tissue evidence="2">Vegetative mycelium</tissue>
    </source>
</reference>
<dbReference type="STRING" id="1076935.U4LJZ3"/>
<dbReference type="OrthoDB" id="674604at2759"/>
<proteinExistence type="predicted"/>
<organism evidence="2 3">
    <name type="scientific">Pyronema omphalodes (strain CBS 100304)</name>
    <name type="common">Pyronema confluens</name>
    <dbReference type="NCBI Taxonomy" id="1076935"/>
    <lineage>
        <taxon>Eukaryota</taxon>
        <taxon>Fungi</taxon>
        <taxon>Dikarya</taxon>
        <taxon>Ascomycota</taxon>
        <taxon>Pezizomycotina</taxon>
        <taxon>Pezizomycetes</taxon>
        <taxon>Pezizales</taxon>
        <taxon>Pyronemataceae</taxon>
        <taxon>Pyronema</taxon>
    </lineage>
</organism>
<name>U4LJZ3_PYROM</name>
<sequence>MRLINVHTLALEEFFGEIPPYAILSHTWEKEEVSFEDFSTSQAISKSGYEKIRMCCETAKLSDIQYVWVDTCCIDKRSSADLSEAINSMFAWYRDAVVCFAYLSDVSSGTDTGDPGSDFGKSKWFTRGWTPQELLAPKTVVFL</sequence>
<dbReference type="InterPro" id="IPR010730">
    <property type="entry name" value="HET"/>
</dbReference>
<dbReference type="Pfam" id="PF06985">
    <property type="entry name" value="HET"/>
    <property type="match status" value="1"/>
</dbReference>
<accession>U4LJZ3</accession>
<evidence type="ECO:0000259" key="1">
    <source>
        <dbReference type="Pfam" id="PF06985"/>
    </source>
</evidence>
<evidence type="ECO:0000313" key="2">
    <source>
        <dbReference type="EMBL" id="CCX32268.1"/>
    </source>
</evidence>
<dbReference type="OMA" id="QDSTICY"/>
<dbReference type="eggNOG" id="KOG4177">
    <property type="taxonomic scope" value="Eukaryota"/>
</dbReference>
<feature type="domain" description="Heterokaryon incompatibility" evidence="1">
    <location>
        <begin position="21"/>
        <end position="108"/>
    </location>
</feature>